<evidence type="ECO:0000313" key="4">
    <source>
        <dbReference type="Proteomes" id="UP001352263"/>
    </source>
</evidence>
<dbReference type="PANTHER" id="PTHR30204">
    <property type="entry name" value="REDOX-CYCLING DRUG-SENSING TRANSCRIPTIONAL ACTIVATOR SOXR"/>
    <property type="match status" value="1"/>
</dbReference>
<accession>A0ABU6JG09</accession>
<dbReference type="NCBIfam" id="TIGR02047">
    <property type="entry name" value="CadR-PbrR"/>
    <property type="match status" value="1"/>
</dbReference>
<sequence>MATDHLKIGELAKRAGCTTETIRYYERHGLLPAPSRTDSNYRMYGSEHIERLSLIRHCRSLDMTLDEIRTLLRFRDAPNENCADVNALLDAHIAHVHARIESLKALKVQLKELRRLCDATNVSKHCGILHDLAHEATTLARLKTVE</sequence>
<protein>
    <submittedName>
        <fullName evidence="3">Cd(II)/Pb(II)-responsive transcriptional regulator</fullName>
    </submittedName>
</protein>
<reference evidence="3 4" key="1">
    <citation type="submission" date="2023-10" db="EMBL/GenBank/DDBJ databases">
        <title>Noviherbaspirillum sp. CPCC 100848 genome assembly.</title>
        <authorList>
            <person name="Li X.Y."/>
            <person name="Fang X.M."/>
        </authorList>
    </citation>
    <scope>NUCLEOTIDE SEQUENCE [LARGE SCALE GENOMIC DNA]</scope>
    <source>
        <strain evidence="3 4">CPCC 100848</strain>
    </source>
</reference>
<dbReference type="InterPro" id="IPR047057">
    <property type="entry name" value="MerR_fam"/>
</dbReference>
<dbReference type="PRINTS" id="PR00040">
    <property type="entry name" value="HTHMERR"/>
</dbReference>
<evidence type="ECO:0000313" key="3">
    <source>
        <dbReference type="EMBL" id="MEC4722215.1"/>
    </source>
</evidence>
<organism evidence="3 4">
    <name type="scientific">Noviherbaspirillum album</name>
    <dbReference type="NCBI Taxonomy" id="3080276"/>
    <lineage>
        <taxon>Bacteria</taxon>
        <taxon>Pseudomonadati</taxon>
        <taxon>Pseudomonadota</taxon>
        <taxon>Betaproteobacteria</taxon>
        <taxon>Burkholderiales</taxon>
        <taxon>Oxalobacteraceae</taxon>
        <taxon>Noviherbaspirillum</taxon>
    </lineage>
</organism>
<dbReference type="Proteomes" id="UP001352263">
    <property type="component" value="Unassembled WGS sequence"/>
</dbReference>
<dbReference type="PROSITE" id="PS00552">
    <property type="entry name" value="HTH_MERR_1"/>
    <property type="match status" value="1"/>
</dbReference>
<keyword evidence="4" id="KW-1185">Reference proteome</keyword>
<comment type="caution">
    <text evidence="3">The sequence shown here is derived from an EMBL/GenBank/DDBJ whole genome shotgun (WGS) entry which is preliminary data.</text>
</comment>
<dbReference type="InterPro" id="IPR009061">
    <property type="entry name" value="DNA-bd_dom_put_sf"/>
</dbReference>
<proteinExistence type="predicted"/>
<dbReference type="PROSITE" id="PS50937">
    <property type="entry name" value="HTH_MERR_2"/>
    <property type="match status" value="1"/>
</dbReference>
<dbReference type="SMART" id="SM00422">
    <property type="entry name" value="HTH_MERR"/>
    <property type="match status" value="1"/>
</dbReference>
<dbReference type="EMBL" id="JAWIIV010000027">
    <property type="protein sequence ID" value="MEC4722215.1"/>
    <property type="molecule type" value="Genomic_DNA"/>
</dbReference>
<feature type="domain" description="HTH merR-type" evidence="2">
    <location>
        <begin position="5"/>
        <end position="74"/>
    </location>
</feature>
<dbReference type="SUPFAM" id="SSF46955">
    <property type="entry name" value="Putative DNA-binding domain"/>
    <property type="match status" value="1"/>
</dbReference>
<dbReference type="RefSeq" id="WP_326508893.1">
    <property type="nucleotide sequence ID" value="NZ_JAWIIV010000027.1"/>
</dbReference>
<dbReference type="PANTHER" id="PTHR30204:SF92">
    <property type="entry name" value="HTH-TYPE TRANSCRIPTIONAL REGULATOR ZNTR"/>
    <property type="match status" value="1"/>
</dbReference>
<dbReference type="InterPro" id="IPR011791">
    <property type="entry name" value="CadR-PbrR"/>
</dbReference>
<dbReference type="Pfam" id="PF13411">
    <property type="entry name" value="MerR_1"/>
    <property type="match status" value="1"/>
</dbReference>
<dbReference type="InterPro" id="IPR000551">
    <property type="entry name" value="MerR-type_HTH_dom"/>
</dbReference>
<gene>
    <name evidence="3" type="primary">cadR</name>
    <name evidence="3" type="ORF">RY831_23920</name>
</gene>
<name>A0ABU6JG09_9BURK</name>
<evidence type="ECO:0000256" key="1">
    <source>
        <dbReference type="ARBA" id="ARBA00023125"/>
    </source>
</evidence>
<dbReference type="CDD" id="cd04784">
    <property type="entry name" value="HTH_CadR-PbrR"/>
    <property type="match status" value="1"/>
</dbReference>
<dbReference type="Gene3D" id="1.10.1660.10">
    <property type="match status" value="1"/>
</dbReference>
<evidence type="ECO:0000259" key="2">
    <source>
        <dbReference type="PROSITE" id="PS50937"/>
    </source>
</evidence>
<keyword evidence="1" id="KW-0238">DNA-binding</keyword>